<comment type="caution">
    <text evidence="4">The sequence shown here is derived from an EMBL/GenBank/DDBJ whole genome shotgun (WGS) entry which is preliminary data.</text>
</comment>
<accession>A0A7X9ZKF6</accession>
<keyword evidence="1" id="KW-0812">Transmembrane</keyword>
<dbReference type="Proteomes" id="UP000550736">
    <property type="component" value="Unassembled WGS sequence"/>
</dbReference>
<dbReference type="EMBL" id="JABBLX010000012">
    <property type="protein sequence ID" value="NMK97542.1"/>
    <property type="molecule type" value="Genomic_DNA"/>
</dbReference>
<keyword evidence="1" id="KW-0472">Membrane</keyword>
<gene>
    <name evidence="4" type="ORF">EQ811_04615</name>
    <name evidence="3" type="ORF">HHM13_05475</name>
    <name evidence="2" type="ORF">HHM24_00545</name>
</gene>
<dbReference type="RefSeq" id="WP_023350203.1">
    <property type="nucleotide sequence ID" value="NZ_AP014956.1"/>
</dbReference>
<dbReference type="EMBL" id="SCHC01000001">
    <property type="protein sequence ID" value="TBW78361.1"/>
    <property type="molecule type" value="Genomic_DNA"/>
</dbReference>
<dbReference type="Proteomes" id="UP000291949">
    <property type="component" value="Unassembled WGS sequence"/>
</dbReference>
<proteinExistence type="predicted"/>
<reference evidence="4 5" key="1">
    <citation type="journal article" date="2019" name="Sci. Transl. Med.">
        <title>Quorum sensing between bacterial species on the skin protects against epidermal injury in atopic dermatitis.</title>
        <authorList>
            <person name="Williams M.R."/>
        </authorList>
    </citation>
    <scope>NUCLEOTIDE SEQUENCE [LARGE SCALE GENOMIC DNA]</scope>
    <source>
        <strain evidence="4 5">H8</strain>
    </source>
</reference>
<reference evidence="6 7" key="2">
    <citation type="submission" date="2020-04" db="EMBL/GenBank/DDBJ databases">
        <title>The Epidemiology and Molecular Characteristics of Linezolid-Resistant Staphylococcus capitis in Huashan Hospital, Shanghai.</title>
        <authorList>
            <person name="Ding L."/>
            <person name="Li P."/>
            <person name="Yang Y."/>
            <person name="Lin D."/>
            <person name="Xu X."/>
        </authorList>
    </citation>
    <scope>NUCLEOTIDE SEQUENCE [LARGE SCALE GENOMIC DNA]</scope>
    <source>
        <strain evidence="3 7">12-86</strain>
        <strain evidence="2 6">17-84</strain>
    </source>
</reference>
<feature type="transmembrane region" description="Helical" evidence="1">
    <location>
        <begin position="12"/>
        <end position="32"/>
    </location>
</feature>
<protein>
    <recommendedName>
        <fullName evidence="8">Late competence protein ComGE</fullName>
    </recommendedName>
</protein>
<dbReference type="AlphaFoldDB" id="A0A7X9ZKF6"/>
<dbReference type="Proteomes" id="UP000538955">
    <property type="component" value="Unassembled WGS sequence"/>
</dbReference>
<evidence type="ECO:0008006" key="8">
    <source>
        <dbReference type="Google" id="ProtNLM"/>
    </source>
</evidence>
<evidence type="ECO:0000313" key="5">
    <source>
        <dbReference type="Proteomes" id="UP000291949"/>
    </source>
</evidence>
<evidence type="ECO:0000313" key="4">
    <source>
        <dbReference type="EMBL" id="TBW78361.1"/>
    </source>
</evidence>
<organism evidence="4 5">
    <name type="scientific">Staphylococcus capitis</name>
    <dbReference type="NCBI Taxonomy" id="29388"/>
    <lineage>
        <taxon>Bacteria</taxon>
        <taxon>Bacillati</taxon>
        <taxon>Bacillota</taxon>
        <taxon>Bacilli</taxon>
        <taxon>Bacillales</taxon>
        <taxon>Staphylococcaceae</taxon>
        <taxon>Staphylococcus</taxon>
    </lineage>
</organism>
<evidence type="ECO:0000256" key="1">
    <source>
        <dbReference type="SAM" id="Phobius"/>
    </source>
</evidence>
<keyword evidence="1" id="KW-1133">Transmembrane helix</keyword>
<dbReference type="EMBL" id="JABBMI010000001">
    <property type="protein sequence ID" value="NMK53237.1"/>
    <property type="molecule type" value="Genomic_DNA"/>
</dbReference>
<name>A0A7X9ZKF6_STACP</name>
<keyword evidence="6" id="KW-1185">Reference proteome</keyword>
<evidence type="ECO:0000313" key="6">
    <source>
        <dbReference type="Proteomes" id="UP000538955"/>
    </source>
</evidence>
<sequence>MSKFKLRASLLLDSLLGLLIIGLITLILIPTLSTMNNNYNNNLKTIEIKKSIITSLYKYSKEQLKQGVVMDQYEIQLYQKKICGKDRDFNIKTCVSFEN</sequence>
<evidence type="ECO:0000313" key="2">
    <source>
        <dbReference type="EMBL" id="NMK53237.1"/>
    </source>
</evidence>
<evidence type="ECO:0000313" key="3">
    <source>
        <dbReference type="EMBL" id="NMK97542.1"/>
    </source>
</evidence>
<evidence type="ECO:0000313" key="7">
    <source>
        <dbReference type="Proteomes" id="UP000550736"/>
    </source>
</evidence>